<sequence>MKIGCFAVVDPFETIDHQLDRVAEMGFEYADVTDNHPGGLLGREFGFAASVSLDDNPDDVKRLFEERGLSVTSVCAHANLLDPSAPGRYATEEVMKAIRLADGMGVDHVITTEGEPKTEWGEGLSRDEQALVVAEKLHEPVRLAESLDVELLIEPHGELTDPIEGMETVLDELGHPETVGVNLDTGNTWLGGADPVAFAERFHDRIRHVHWKDLPADWEARRGEEYGCGMSPIPLGDGVVDIEGVYRTLADSPHLEHATLEIAGEDNLVASREYLESLGAE</sequence>
<evidence type="ECO:0000259" key="1">
    <source>
        <dbReference type="Pfam" id="PF01261"/>
    </source>
</evidence>
<dbReference type="InterPro" id="IPR050312">
    <property type="entry name" value="IolE/XylAMocC-like"/>
</dbReference>
<dbReference type="SUPFAM" id="SSF51658">
    <property type="entry name" value="Xylose isomerase-like"/>
    <property type="match status" value="1"/>
</dbReference>
<reference evidence="2 3" key="1">
    <citation type="journal article" date="2014" name="PLoS Genet.">
        <title>Phylogenetically driven sequencing of extremely halophilic archaea reveals strategies for static and dynamic osmo-response.</title>
        <authorList>
            <person name="Becker E.A."/>
            <person name="Seitzer P.M."/>
            <person name="Tritt A."/>
            <person name="Larsen D."/>
            <person name="Krusor M."/>
            <person name="Yao A.I."/>
            <person name="Wu D."/>
            <person name="Madern D."/>
            <person name="Eisen J.A."/>
            <person name="Darling A.E."/>
            <person name="Facciotti M.T."/>
        </authorList>
    </citation>
    <scope>NUCLEOTIDE SEQUENCE [LARGE SCALE GENOMIC DNA]</scope>
    <source>
        <strain evidence="2 3">2-9-1</strain>
    </source>
</reference>
<dbReference type="InterPro" id="IPR036237">
    <property type="entry name" value="Xyl_isomerase-like_sf"/>
</dbReference>
<accession>M0CEU5</accession>
<name>M0CEU5_9EURY</name>
<evidence type="ECO:0000313" key="2">
    <source>
        <dbReference type="EMBL" id="ELZ21781.1"/>
    </source>
</evidence>
<dbReference type="EMBL" id="AOIU01000037">
    <property type="protein sequence ID" value="ELZ21781.1"/>
    <property type="molecule type" value="Genomic_DNA"/>
</dbReference>
<dbReference type="GO" id="GO:0016853">
    <property type="term" value="F:isomerase activity"/>
    <property type="evidence" value="ECO:0007669"/>
    <property type="project" value="UniProtKB-KW"/>
</dbReference>
<evidence type="ECO:0000313" key="3">
    <source>
        <dbReference type="Proteomes" id="UP000011626"/>
    </source>
</evidence>
<dbReference type="PANTHER" id="PTHR12110">
    <property type="entry name" value="HYDROXYPYRUVATE ISOMERASE"/>
    <property type="match status" value="1"/>
</dbReference>
<dbReference type="OrthoDB" id="372143at2157"/>
<gene>
    <name evidence="2" type="ORF">C475_18581</name>
</gene>
<dbReference type="eggNOG" id="arCOG01895">
    <property type="taxonomic scope" value="Archaea"/>
</dbReference>
<dbReference type="Proteomes" id="UP000011626">
    <property type="component" value="Unassembled WGS sequence"/>
</dbReference>
<dbReference type="AlphaFoldDB" id="M0CEU5"/>
<keyword evidence="2" id="KW-0413">Isomerase</keyword>
<comment type="caution">
    <text evidence="2">The sequence shown here is derived from an EMBL/GenBank/DDBJ whole genome shotgun (WGS) entry which is preliminary data.</text>
</comment>
<dbReference type="PANTHER" id="PTHR12110:SF41">
    <property type="entry name" value="INOSOSE DEHYDRATASE"/>
    <property type="match status" value="1"/>
</dbReference>
<feature type="domain" description="Xylose isomerase-like TIM barrel" evidence="1">
    <location>
        <begin position="19"/>
        <end position="277"/>
    </location>
</feature>
<keyword evidence="3" id="KW-1185">Reference proteome</keyword>
<dbReference type="Pfam" id="PF01261">
    <property type="entry name" value="AP_endonuc_2"/>
    <property type="match status" value="1"/>
</dbReference>
<dbReference type="STRING" id="797114.C475_18581"/>
<organism evidence="2 3">
    <name type="scientific">Halosimplex carlsbadense 2-9-1</name>
    <dbReference type="NCBI Taxonomy" id="797114"/>
    <lineage>
        <taxon>Archaea</taxon>
        <taxon>Methanobacteriati</taxon>
        <taxon>Methanobacteriota</taxon>
        <taxon>Stenosarchaea group</taxon>
        <taxon>Halobacteria</taxon>
        <taxon>Halobacteriales</taxon>
        <taxon>Haloarculaceae</taxon>
        <taxon>Halosimplex</taxon>
    </lineage>
</organism>
<proteinExistence type="predicted"/>
<dbReference type="RefSeq" id="WP_006885381.1">
    <property type="nucleotide sequence ID" value="NZ_AOIU01000037.1"/>
</dbReference>
<protein>
    <submittedName>
        <fullName evidence="2">Xylose isomerase domain-containing protein</fullName>
    </submittedName>
</protein>
<dbReference type="Gene3D" id="3.20.20.150">
    <property type="entry name" value="Divalent-metal-dependent TIM barrel enzymes"/>
    <property type="match status" value="1"/>
</dbReference>
<dbReference type="InterPro" id="IPR013022">
    <property type="entry name" value="Xyl_isomerase-like_TIM-brl"/>
</dbReference>